<dbReference type="PANTHER" id="PTHR35795">
    <property type="entry name" value="SLR1885 PROTEIN"/>
    <property type="match status" value="1"/>
</dbReference>
<evidence type="ECO:0000259" key="1">
    <source>
        <dbReference type="Pfam" id="PF01966"/>
    </source>
</evidence>
<sequence length="184" mass="20587">MPDVEAIINENCRRGSRLADLLRRHGAQVRDKALAVADRVAHLQPDRDFLAQAAMLHDIGIVWTAAPRIHCHGAHPYVCHGVIGRHLLLQYGLTAHGWVCERHVGVGLTAEEIIARRLPLPVRDMRPVTLEEIIICYADKFFSKSGGGKAHTLDEVLADLARFGRVQADRFLGWHRQLNLDAPH</sequence>
<accession>A0AA41R234</accession>
<keyword evidence="3" id="KW-1185">Reference proteome</keyword>
<dbReference type="AlphaFoldDB" id="A0AA41R234"/>
<protein>
    <submittedName>
        <fullName evidence="2">Phosphohydrolase</fullName>
    </submittedName>
</protein>
<evidence type="ECO:0000313" key="3">
    <source>
        <dbReference type="Proteomes" id="UP001165427"/>
    </source>
</evidence>
<proteinExistence type="predicted"/>
<dbReference type="Proteomes" id="UP001165427">
    <property type="component" value="Unassembled WGS sequence"/>
</dbReference>
<feature type="domain" description="HD" evidence="1">
    <location>
        <begin position="31"/>
        <end position="141"/>
    </location>
</feature>
<dbReference type="InterPro" id="IPR003607">
    <property type="entry name" value="HD/PDEase_dom"/>
</dbReference>
<organism evidence="2 3">
    <name type="scientific">Desulfatitalea alkaliphila</name>
    <dbReference type="NCBI Taxonomy" id="2929485"/>
    <lineage>
        <taxon>Bacteria</taxon>
        <taxon>Pseudomonadati</taxon>
        <taxon>Thermodesulfobacteriota</taxon>
        <taxon>Desulfobacteria</taxon>
        <taxon>Desulfobacterales</taxon>
        <taxon>Desulfosarcinaceae</taxon>
        <taxon>Desulfatitalea</taxon>
    </lineage>
</organism>
<reference evidence="2" key="1">
    <citation type="submission" date="2022-04" db="EMBL/GenBank/DDBJ databases">
        <title>Desulfatitalea alkaliphila sp. nov., a novel anaerobic sulfate-reducing bacterium isolated from terrestrial mud volcano, Taman Peninsula, Russia.</title>
        <authorList>
            <person name="Khomyakova M.A."/>
            <person name="Merkel A.Y."/>
            <person name="Slobodkin A.I."/>
        </authorList>
    </citation>
    <scope>NUCLEOTIDE SEQUENCE</scope>
    <source>
        <strain evidence="2">M08but</strain>
    </source>
</reference>
<dbReference type="Pfam" id="PF01966">
    <property type="entry name" value="HD"/>
    <property type="match status" value="1"/>
</dbReference>
<dbReference type="RefSeq" id="WP_246904352.1">
    <property type="nucleotide sequence ID" value="NZ_JALJRB010000006.1"/>
</dbReference>
<gene>
    <name evidence="2" type="ORF">MRX98_06990</name>
</gene>
<evidence type="ECO:0000313" key="2">
    <source>
        <dbReference type="EMBL" id="MCJ8500316.1"/>
    </source>
</evidence>
<dbReference type="CDD" id="cd00077">
    <property type="entry name" value="HDc"/>
    <property type="match status" value="1"/>
</dbReference>
<dbReference type="SUPFAM" id="SSF109604">
    <property type="entry name" value="HD-domain/PDEase-like"/>
    <property type="match status" value="1"/>
</dbReference>
<name>A0AA41R234_9BACT</name>
<dbReference type="PANTHER" id="PTHR35795:SF1">
    <property type="entry name" value="BIS(5'-NUCLEOSYL)-TETRAPHOSPHATASE, SYMMETRICAL"/>
    <property type="match status" value="1"/>
</dbReference>
<comment type="caution">
    <text evidence="2">The sequence shown here is derived from an EMBL/GenBank/DDBJ whole genome shotgun (WGS) entry which is preliminary data.</text>
</comment>
<dbReference type="InterPro" id="IPR051094">
    <property type="entry name" value="Diverse_Catalytic_Enzymes"/>
</dbReference>
<dbReference type="InterPro" id="IPR006674">
    <property type="entry name" value="HD_domain"/>
</dbReference>
<dbReference type="EMBL" id="JALJRB010000006">
    <property type="protein sequence ID" value="MCJ8500316.1"/>
    <property type="molecule type" value="Genomic_DNA"/>
</dbReference>